<gene>
    <name evidence="2" type="ORF">PHAECO_LOCUS8038</name>
</gene>
<keyword evidence="3" id="KW-1185">Reference proteome</keyword>
<protein>
    <submittedName>
        <fullName evidence="2">Uncharacterized protein</fullName>
    </submittedName>
</protein>
<accession>A0A9N9X156</accession>
<dbReference type="Proteomes" id="UP001153737">
    <property type="component" value="Chromosome 4"/>
</dbReference>
<organism evidence="2 3">
    <name type="scientific">Phaedon cochleariae</name>
    <name type="common">Mustard beetle</name>
    <dbReference type="NCBI Taxonomy" id="80249"/>
    <lineage>
        <taxon>Eukaryota</taxon>
        <taxon>Metazoa</taxon>
        <taxon>Ecdysozoa</taxon>
        <taxon>Arthropoda</taxon>
        <taxon>Hexapoda</taxon>
        <taxon>Insecta</taxon>
        <taxon>Pterygota</taxon>
        <taxon>Neoptera</taxon>
        <taxon>Endopterygota</taxon>
        <taxon>Coleoptera</taxon>
        <taxon>Polyphaga</taxon>
        <taxon>Cucujiformia</taxon>
        <taxon>Chrysomeloidea</taxon>
        <taxon>Chrysomelidae</taxon>
        <taxon>Chrysomelinae</taxon>
        <taxon>Chrysomelini</taxon>
        <taxon>Phaedon</taxon>
    </lineage>
</organism>
<name>A0A9N9X156_PHACE</name>
<dbReference type="AlphaFoldDB" id="A0A9N9X156"/>
<proteinExistence type="predicted"/>
<evidence type="ECO:0000256" key="1">
    <source>
        <dbReference type="SAM" id="Coils"/>
    </source>
</evidence>
<feature type="coiled-coil region" evidence="1">
    <location>
        <begin position="35"/>
        <end position="69"/>
    </location>
</feature>
<reference evidence="2" key="1">
    <citation type="submission" date="2022-01" db="EMBL/GenBank/DDBJ databases">
        <authorList>
            <person name="King R."/>
        </authorList>
    </citation>
    <scope>NUCLEOTIDE SEQUENCE</scope>
</reference>
<keyword evidence="1" id="KW-0175">Coiled coil</keyword>
<sequence>MELDYKNNHIERFNKNKQYFDVQVSEAEDILNNEISIQRSQLAELSLEIRNLRLENSQLETKNEDVEDSKCQLEIRNKDMVEVNGRMITTITALEHENNMHILDTKHVSLQLEKFIKRQADKKDVCVQTDELVNKDEELQKLVRNERAYDVSTKECRRLSKKMKNNSCPRDKKIRKRRFPLVSNNSGNCSKNRYVAISNINKEIDEFRIEVVEDNENYIEPELILNSERVL</sequence>
<dbReference type="EMBL" id="OU896710">
    <property type="protein sequence ID" value="CAG9820785.1"/>
    <property type="molecule type" value="Genomic_DNA"/>
</dbReference>
<evidence type="ECO:0000313" key="2">
    <source>
        <dbReference type="EMBL" id="CAG9820785.1"/>
    </source>
</evidence>
<evidence type="ECO:0000313" key="3">
    <source>
        <dbReference type="Proteomes" id="UP001153737"/>
    </source>
</evidence>
<reference evidence="2" key="2">
    <citation type="submission" date="2022-10" db="EMBL/GenBank/DDBJ databases">
        <authorList>
            <consortium name="ENA_rothamsted_submissions"/>
            <consortium name="culmorum"/>
            <person name="King R."/>
        </authorList>
    </citation>
    <scope>NUCLEOTIDE SEQUENCE</scope>
</reference>